<dbReference type="Proteomes" id="UP000287651">
    <property type="component" value="Unassembled WGS sequence"/>
</dbReference>
<evidence type="ECO:0000313" key="3">
    <source>
        <dbReference type="Proteomes" id="UP000287651"/>
    </source>
</evidence>
<dbReference type="AlphaFoldDB" id="A0A426X908"/>
<gene>
    <name evidence="2" type="ORF">B296_00013315</name>
</gene>
<organism evidence="2 3">
    <name type="scientific">Ensete ventricosum</name>
    <name type="common">Abyssinian banana</name>
    <name type="synonym">Musa ensete</name>
    <dbReference type="NCBI Taxonomy" id="4639"/>
    <lineage>
        <taxon>Eukaryota</taxon>
        <taxon>Viridiplantae</taxon>
        <taxon>Streptophyta</taxon>
        <taxon>Embryophyta</taxon>
        <taxon>Tracheophyta</taxon>
        <taxon>Spermatophyta</taxon>
        <taxon>Magnoliopsida</taxon>
        <taxon>Liliopsida</taxon>
        <taxon>Zingiberales</taxon>
        <taxon>Musaceae</taxon>
        <taxon>Ensete</taxon>
    </lineage>
</organism>
<evidence type="ECO:0000313" key="2">
    <source>
        <dbReference type="EMBL" id="RRT35920.1"/>
    </source>
</evidence>
<feature type="compositionally biased region" description="Acidic residues" evidence="1">
    <location>
        <begin position="62"/>
        <end position="73"/>
    </location>
</feature>
<evidence type="ECO:0000256" key="1">
    <source>
        <dbReference type="SAM" id="MobiDB-lite"/>
    </source>
</evidence>
<dbReference type="EMBL" id="AMZH03024322">
    <property type="protein sequence ID" value="RRT35920.1"/>
    <property type="molecule type" value="Genomic_DNA"/>
</dbReference>
<proteinExistence type="predicted"/>
<feature type="region of interest" description="Disordered" evidence="1">
    <location>
        <begin position="1"/>
        <end position="73"/>
    </location>
</feature>
<name>A0A426X908_ENSVE</name>
<sequence>MPVASPKRGGAHRGVAYGQDANRPRGAARGQPRRLLHDGSVEVTTGPIMPWWEIKMRRGSDGTDDDEINDHRA</sequence>
<reference evidence="2 3" key="1">
    <citation type="journal article" date="2014" name="Agronomy (Basel)">
        <title>A Draft Genome Sequence for Ensete ventricosum, the Drought-Tolerant Tree Against Hunger.</title>
        <authorList>
            <person name="Harrison J."/>
            <person name="Moore K.A."/>
            <person name="Paszkiewicz K."/>
            <person name="Jones T."/>
            <person name="Grant M."/>
            <person name="Ambacheew D."/>
            <person name="Muzemil S."/>
            <person name="Studholme D.J."/>
        </authorList>
    </citation>
    <scope>NUCLEOTIDE SEQUENCE [LARGE SCALE GENOMIC DNA]</scope>
</reference>
<comment type="caution">
    <text evidence="2">The sequence shown here is derived from an EMBL/GenBank/DDBJ whole genome shotgun (WGS) entry which is preliminary data.</text>
</comment>
<accession>A0A426X908</accession>
<protein>
    <submittedName>
        <fullName evidence="2">Uncharacterized protein</fullName>
    </submittedName>
</protein>